<keyword evidence="4" id="KW-1185">Reference proteome</keyword>
<feature type="compositionally biased region" description="Basic residues" evidence="1">
    <location>
        <begin position="66"/>
        <end position="92"/>
    </location>
</feature>
<dbReference type="Proteomes" id="UP000664761">
    <property type="component" value="Unassembled WGS sequence"/>
</dbReference>
<feature type="signal peptide" evidence="2">
    <location>
        <begin position="1"/>
        <end position="22"/>
    </location>
</feature>
<feature type="chain" id="PRO_5046975911" description="Lectin-like protein BA14k" evidence="2">
    <location>
        <begin position="23"/>
        <end position="231"/>
    </location>
</feature>
<dbReference type="EMBL" id="JAFLNC010000001">
    <property type="protein sequence ID" value="MBO0332180.1"/>
    <property type="molecule type" value="Genomic_DNA"/>
</dbReference>
<accession>A0ABS3F0Z4</accession>
<protein>
    <recommendedName>
        <fullName evidence="5">Lectin-like protein BA14k</fullName>
    </recommendedName>
</protein>
<reference evidence="3 4" key="1">
    <citation type="submission" date="2021-03" db="EMBL/GenBank/DDBJ databases">
        <title>Sneathiella sp. CAU 1612 isolated from Kang Won-do.</title>
        <authorList>
            <person name="Kim W."/>
        </authorList>
    </citation>
    <scope>NUCLEOTIDE SEQUENCE [LARGE SCALE GENOMIC DNA]</scope>
    <source>
        <strain evidence="3 4">CAU 1612</strain>
    </source>
</reference>
<name>A0ABS3F0Z4_9PROT</name>
<organism evidence="3 4">
    <name type="scientific">Sneathiella sedimenti</name>
    <dbReference type="NCBI Taxonomy" id="2816034"/>
    <lineage>
        <taxon>Bacteria</taxon>
        <taxon>Pseudomonadati</taxon>
        <taxon>Pseudomonadota</taxon>
        <taxon>Alphaproteobacteria</taxon>
        <taxon>Sneathiellales</taxon>
        <taxon>Sneathiellaceae</taxon>
        <taxon>Sneathiella</taxon>
    </lineage>
</organism>
<evidence type="ECO:0008006" key="5">
    <source>
        <dbReference type="Google" id="ProtNLM"/>
    </source>
</evidence>
<sequence>MQKLGILLLGTVLLGGFSTAQADSWHGNKHSAASKGDRGRDAAVYGSGHHQKPNVGRNITYGSQHSKQKHVHSQHMKKKHVHKARPSSKQHAPKVVYVTPKHASYYKKPYHKAYRPKYVYVKPVYVPRYYGYHPYRGYYWPFVNMRFIVDLTSHQIEHHHHAVYSALDAPVGHVARWSDGGGTGFIVILRDGYDAYGNLCKQYRQTLTYRGRTRSSVEMSCLSPEGHWISV</sequence>
<proteinExistence type="predicted"/>
<evidence type="ECO:0000313" key="4">
    <source>
        <dbReference type="Proteomes" id="UP000664761"/>
    </source>
</evidence>
<feature type="region of interest" description="Disordered" evidence="1">
    <location>
        <begin position="24"/>
        <end position="92"/>
    </location>
</feature>
<evidence type="ECO:0000256" key="1">
    <source>
        <dbReference type="SAM" id="MobiDB-lite"/>
    </source>
</evidence>
<dbReference type="RefSeq" id="WP_207041093.1">
    <property type="nucleotide sequence ID" value="NZ_JAFLNC010000001.1"/>
</dbReference>
<gene>
    <name evidence="3" type="ORF">J0X12_01050</name>
</gene>
<evidence type="ECO:0000313" key="3">
    <source>
        <dbReference type="EMBL" id="MBO0332180.1"/>
    </source>
</evidence>
<keyword evidence="2" id="KW-0732">Signal</keyword>
<evidence type="ECO:0000256" key="2">
    <source>
        <dbReference type="SAM" id="SignalP"/>
    </source>
</evidence>
<comment type="caution">
    <text evidence="3">The sequence shown here is derived from an EMBL/GenBank/DDBJ whole genome shotgun (WGS) entry which is preliminary data.</text>
</comment>